<dbReference type="Pfam" id="PF00227">
    <property type="entry name" value="Proteasome"/>
    <property type="match status" value="1"/>
</dbReference>
<comment type="function">
    <text evidence="14">Protease subunit of a proteasome-like degradation complex believed to be a general protein degrading machinery.</text>
</comment>
<dbReference type="Gene3D" id="3.60.20.10">
    <property type="entry name" value="Glutamine Phosphoribosylpyrophosphate, subunit 1, domain 1"/>
    <property type="match status" value="1"/>
</dbReference>
<keyword evidence="9 14" id="KW-0915">Sodium</keyword>
<proteinExistence type="inferred from homology"/>
<organism evidence="15 16">
    <name type="scientific">Lampropedia cohaerens</name>
    <dbReference type="NCBI Taxonomy" id="1610491"/>
    <lineage>
        <taxon>Bacteria</taxon>
        <taxon>Pseudomonadati</taxon>
        <taxon>Pseudomonadota</taxon>
        <taxon>Betaproteobacteria</taxon>
        <taxon>Burkholderiales</taxon>
        <taxon>Comamonadaceae</taxon>
        <taxon>Lampropedia</taxon>
    </lineage>
</organism>
<keyword evidence="3 14" id="KW-0963">Cytoplasm</keyword>
<evidence type="ECO:0000256" key="1">
    <source>
        <dbReference type="ARBA" id="ARBA00004496"/>
    </source>
</evidence>
<comment type="activity regulation">
    <text evidence="14">Allosterically activated by HslU binding.</text>
</comment>
<evidence type="ECO:0000256" key="6">
    <source>
        <dbReference type="ARBA" id="ARBA00022698"/>
    </source>
</evidence>
<evidence type="ECO:0000256" key="14">
    <source>
        <dbReference type="HAMAP-Rule" id="MF_00248"/>
    </source>
</evidence>
<dbReference type="GO" id="GO:0005839">
    <property type="term" value="C:proteasome core complex"/>
    <property type="evidence" value="ECO:0007669"/>
    <property type="project" value="InterPro"/>
</dbReference>
<dbReference type="NCBIfam" id="TIGR03692">
    <property type="entry name" value="ATP_dep_HslV"/>
    <property type="match status" value="1"/>
</dbReference>
<dbReference type="GO" id="GO:0051603">
    <property type="term" value="P:proteolysis involved in protein catabolic process"/>
    <property type="evidence" value="ECO:0007669"/>
    <property type="project" value="InterPro"/>
</dbReference>
<dbReference type="OrthoDB" id="9804884at2"/>
<dbReference type="CDD" id="cd01913">
    <property type="entry name" value="protease_HslV"/>
    <property type="match status" value="1"/>
</dbReference>
<accession>A0A0U1PZ56</accession>
<dbReference type="PANTHER" id="PTHR32194">
    <property type="entry name" value="METALLOPROTEASE TLDD"/>
    <property type="match status" value="1"/>
</dbReference>
<evidence type="ECO:0000256" key="13">
    <source>
        <dbReference type="ARBA" id="ARBA00074399"/>
    </source>
</evidence>
<dbReference type="GO" id="GO:0004298">
    <property type="term" value="F:threonine-type endopeptidase activity"/>
    <property type="evidence" value="ECO:0007669"/>
    <property type="project" value="UniProtKB-KW"/>
</dbReference>
<keyword evidence="6 14" id="KW-0888">Threonine protease</keyword>
<dbReference type="RefSeq" id="WP_046741973.1">
    <property type="nucleotide sequence ID" value="NZ_LBNQ01000025.1"/>
</dbReference>
<keyword evidence="4 14" id="KW-0021">Allosteric enzyme</keyword>
<evidence type="ECO:0000313" key="15">
    <source>
        <dbReference type="EMBL" id="KKW67751.1"/>
    </source>
</evidence>
<evidence type="ECO:0000313" key="16">
    <source>
        <dbReference type="Proteomes" id="UP000050580"/>
    </source>
</evidence>
<dbReference type="GO" id="GO:0046872">
    <property type="term" value="F:metal ion binding"/>
    <property type="evidence" value="ECO:0007669"/>
    <property type="project" value="UniProtKB-KW"/>
</dbReference>
<dbReference type="PROSITE" id="PS51476">
    <property type="entry name" value="PROTEASOME_BETA_2"/>
    <property type="match status" value="1"/>
</dbReference>
<evidence type="ECO:0000256" key="5">
    <source>
        <dbReference type="ARBA" id="ARBA00022670"/>
    </source>
</evidence>
<evidence type="ECO:0000256" key="8">
    <source>
        <dbReference type="ARBA" id="ARBA00022801"/>
    </source>
</evidence>
<reference evidence="15 16" key="1">
    <citation type="submission" date="2015-05" db="EMBL/GenBank/DDBJ databases">
        <title>Draft genome sequence of Lampropedia sp. CT6, isolated from the microbial mat of a hot water spring, located at Manikaran, India.</title>
        <authorList>
            <person name="Tripathi C."/>
            <person name="Rani P."/>
            <person name="Mahato N.K."/>
            <person name="Lal R."/>
        </authorList>
    </citation>
    <scope>NUCLEOTIDE SEQUENCE [LARGE SCALE GENOMIC DNA]</scope>
    <source>
        <strain evidence="15 16">CT6</strain>
    </source>
</reference>
<evidence type="ECO:0000256" key="12">
    <source>
        <dbReference type="ARBA" id="ARBA00066335"/>
    </source>
</evidence>
<feature type="active site" evidence="14">
    <location>
        <position position="7"/>
    </location>
</feature>
<evidence type="ECO:0000256" key="3">
    <source>
        <dbReference type="ARBA" id="ARBA00022490"/>
    </source>
</evidence>
<dbReference type="InterPro" id="IPR029055">
    <property type="entry name" value="Ntn_hydrolases_N"/>
</dbReference>
<comment type="subunit">
    <text evidence="11 14">A double ring-shaped homohexamer of HslV is capped on each side by a ring-shaped HslU homohexamer. The assembly of the HslU/HslV complex is dependent on binding of ATP.</text>
</comment>
<dbReference type="FunFam" id="3.60.20.10:FF:000002">
    <property type="entry name" value="ATP-dependent protease subunit HslV"/>
    <property type="match status" value="1"/>
</dbReference>
<dbReference type="InterPro" id="IPR023333">
    <property type="entry name" value="Proteasome_suB-type"/>
</dbReference>
<gene>
    <name evidence="14" type="primary">hslV</name>
    <name evidence="15" type="ORF">AAV94_08975</name>
</gene>
<dbReference type="GO" id="GO:0009376">
    <property type="term" value="C:HslUV protease complex"/>
    <property type="evidence" value="ECO:0007669"/>
    <property type="project" value="UniProtKB-UniRule"/>
</dbReference>
<dbReference type="AlphaFoldDB" id="A0A0U1PZ56"/>
<feature type="binding site" evidence="14">
    <location>
        <position position="167"/>
    </location>
    <ligand>
        <name>Na(+)</name>
        <dbReference type="ChEBI" id="CHEBI:29101"/>
    </ligand>
</feature>
<dbReference type="InterPro" id="IPR022281">
    <property type="entry name" value="ATP-dep_Prtase_HsIV_su"/>
</dbReference>
<evidence type="ECO:0000256" key="4">
    <source>
        <dbReference type="ARBA" id="ARBA00022533"/>
    </source>
</evidence>
<keyword evidence="8 14" id="KW-0378">Hydrolase</keyword>
<dbReference type="PANTHER" id="PTHR32194:SF0">
    <property type="entry name" value="ATP-DEPENDENT PROTEASE SUBUNIT HSLV"/>
    <property type="match status" value="1"/>
</dbReference>
<evidence type="ECO:0000256" key="11">
    <source>
        <dbReference type="ARBA" id="ARBA00064434"/>
    </source>
</evidence>
<keyword evidence="7 14" id="KW-0479">Metal-binding</keyword>
<sequence length="183" mass="19838">MEQFHGTTILSVRRQRADGSVQVAIGGDGQVTLGNIVVKGTARKVRKLYHDKVLAGFAGATADAFTLFERFEAKLEKHQGHLARAAIELTKDWRTDRVLRRLEAMLAVADKDVSLIITGNGDVLEPEQGIVAIGSGGAYAHSAAKALLAHTELDAEAIVRESLRIAGELCIYTNLNHTIEVLR</sequence>
<comment type="subcellular location">
    <subcellularLocation>
        <location evidence="1 14">Cytoplasm</location>
    </subcellularLocation>
</comment>
<dbReference type="STRING" id="1610491.AAV94_08975"/>
<dbReference type="SUPFAM" id="SSF56235">
    <property type="entry name" value="N-terminal nucleophile aminohydrolases (Ntn hydrolases)"/>
    <property type="match status" value="1"/>
</dbReference>
<name>A0A0U1PZ56_9BURK</name>
<dbReference type="NCBIfam" id="NF003964">
    <property type="entry name" value="PRK05456.1"/>
    <property type="match status" value="1"/>
</dbReference>
<dbReference type="EC" id="3.4.25.2" evidence="12 14"/>
<feature type="binding site" evidence="14">
    <location>
        <position position="173"/>
    </location>
    <ligand>
        <name>Na(+)</name>
        <dbReference type="ChEBI" id="CHEBI:29101"/>
    </ligand>
</feature>
<evidence type="ECO:0000256" key="10">
    <source>
        <dbReference type="ARBA" id="ARBA00052385"/>
    </source>
</evidence>
<comment type="caution">
    <text evidence="15">The sequence shown here is derived from an EMBL/GenBank/DDBJ whole genome shotgun (WGS) entry which is preliminary data.</text>
</comment>
<dbReference type="HAMAP" id="MF_00248">
    <property type="entry name" value="HslV"/>
    <property type="match status" value="1"/>
</dbReference>
<dbReference type="Proteomes" id="UP000050580">
    <property type="component" value="Unassembled WGS sequence"/>
</dbReference>
<comment type="catalytic activity">
    <reaction evidence="10 14">
        <text>ATP-dependent cleavage of peptide bonds with broad specificity.</text>
        <dbReference type="EC" id="3.4.25.2"/>
    </reaction>
</comment>
<protein>
    <recommendedName>
        <fullName evidence="13 14">ATP-dependent protease subunit HslV</fullName>
        <ecNumber evidence="12 14">3.4.25.2</ecNumber>
    </recommendedName>
</protein>
<evidence type="ECO:0000256" key="2">
    <source>
        <dbReference type="ARBA" id="ARBA00006053"/>
    </source>
</evidence>
<evidence type="ECO:0000256" key="9">
    <source>
        <dbReference type="ARBA" id="ARBA00023053"/>
    </source>
</evidence>
<keyword evidence="5 14" id="KW-0645">Protease</keyword>
<dbReference type="PATRIC" id="fig|1610491.3.peg.1912"/>
<dbReference type="InterPro" id="IPR001353">
    <property type="entry name" value="Proteasome_sua/b"/>
</dbReference>
<feature type="binding site" evidence="14">
    <location>
        <position position="170"/>
    </location>
    <ligand>
        <name>Na(+)</name>
        <dbReference type="ChEBI" id="CHEBI:29101"/>
    </ligand>
</feature>
<comment type="similarity">
    <text evidence="2 14">Belongs to the peptidase T1B family. HslV subfamily.</text>
</comment>
<dbReference type="EMBL" id="LBNQ01000025">
    <property type="protein sequence ID" value="KKW67751.1"/>
    <property type="molecule type" value="Genomic_DNA"/>
</dbReference>
<keyword evidence="16" id="KW-1185">Reference proteome</keyword>
<evidence type="ECO:0000256" key="7">
    <source>
        <dbReference type="ARBA" id="ARBA00022723"/>
    </source>
</evidence>
<dbReference type="PIRSF" id="PIRSF039093">
    <property type="entry name" value="HslV"/>
    <property type="match status" value="1"/>
</dbReference>